<feature type="transmembrane region" description="Helical" evidence="1">
    <location>
        <begin position="78"/>
        <end position="97"/>
    </location>
</feature>
<evidence type="ECO:0000313" key="2">
    <source>
        <dbReference type="EMBL" id="GAA3961991.1"/>
    </source>
</evidence>
<accession>A0ABP7P9N9</accession>
<feature type="transmembrane region" description="Helical" evidence="1">
    <location>
        <begin position="54"/>
        <end position="72"/>
    </location>
</feature>
<dbReference type="EMBL" id="BAABBO010000009">
    <property type="protein sequence ID" value="GAA3961991.1"/>
    <property type="molecule type" value="Genomic_DNA"/>
</dbReference>
<dbReference type="InterPro" id="IPR007038">
    <property type="entry name" value="HupE_UreJ"/>
</dbReference>
<reference evidence="3" key="1">
    <citation type="journal article" date="2019" name="Int. J. Syst. Evol. Microbiol.">
        <title>The Global Catalogue of Microorganisms (GCM) 10K type strain sequencing project: providing services to taxonomists for standard genome sequencing and annotation.</title>
        <authorList>
            <consortium name="The Broad Institute Genomics Platform"/>
            <consortium name="The Broad Institute Genome Sequencing Center for Infectious Disease"/>
            <person name="Wu L."/>
            <person name="Ma J."/>
        </authorList>
    </citation>
    <scope>NUCLEOTIDE SEQUENCE [LARGE SCALE GENOMIC DNA]</scope>
    <source>
        <strain evidence="3">JCM 17555</strain>
    </source>
</reference>
<feature type="transmembrane region" description="Helical" evidence="1">
    <location>
        <begin position="128"/>
        <end position="148"/>
    </location>
</feature>
<keyword evidence="1" id="KW-0472">Membrane</keyword>
<gene>
    <name evidence="2" type="ORF">GCM10022278_20020</name>
</gene>
<keyword evidence="3" id="KW-1185">Reference proteome</keyword>
<evidence type="ECO:0000313" key="3">
    <source>
        <dbReference type="Proteomes" id="UP001501337"/>
    </source>
</evidence>
<keyword evidence="1" id="KW-0812">Transmembrane</keyword>
<evidence type="ECO:0008006" key="4">
    <source>
        <dbReference type="Google" id="ProtNLM"/>
    </source>
</evidence>
<keyword evidence="1" id="KW-1133">Transmembrane helix</keyword>
<organism evidence="2 3">
    <name type="scientific">Allohahella marinimesophila</name>
    <dbReference type="NCBI Taxonomy" id="1054972"/>
    <lineage>
        <taxon>Bacteria</taxon>
        <taxon>Pseudomonadati</taxon>
        <taxon>Pseudomonadota</taxon>
        <taxon>Gammaproteobacteria</taxon>
        <taxon>Oceanospirillales</taxon>
        <taxon>Hahellaceae</taxon>
        <taxon>Allohahella</taxon>
    </lineage>
</organism>
<sequence length="187" mass="19227">MVSETALAHSPIEGIGNFYNGLLHPVFVPAHLLLLLALGLFLGQRGLSAVKSAIGLFALAAIAGLTAAWFYTPPNAEIMLLGLSAIVGLAVAIAPNVTRLPCTVLALLAGGLLGLDSAQEGLSGQDKLIALIGSGVAMCLLLFYPMALAGFVRSKPWQKIGVRIVGSWIAASSLLVLALSLSTQAQT</sequence>
<protein>
    <recommendedName>
        <fullName evidence="4">HupE / UreJ protein</fullName>
    </recommendedName>
</protein>
<proteinExistence type="predicted"/>
<feature type="transmembrane region" description="Helical" evidence="1">
    <location>
        <begin position="160"/>
        <end position="181"/>
    </location>
</feature>
<feature type="transmembrane region" description="Helical" evidence="1">
    <location>
        <begin position="22"/>
        <end position="42"/>
    </location>
</feature>
<comment type="caution">
    <text evidence="2">The sequence shown here is derived from an EMBL/GenBank/DDBJ whole genome shotgun (WGS) entry which is preliminary data.</text>
</comment>
<dbReference type="Proteomes" id="UP001501337">
    <property type="component" value="Unassembled WGS sequence"/>
</dbReference>
<name>A0ABP7P9N9_9GAMM</name>
<evidence type="ECO:0000256" key="1">
    <source>
        <dbReference type="SAM" id="Phobius"/>
    </source>
</evidence>
<dbReference type="Pfam" id="PF04955">
    <property type="entry name" value="HupE_UreJ"/>
    <property type="match status" value="1"/>
</dbReference>